<dbReference type="PROSITE" id="PS51459">
    <property type="entry name" value="FIDO"/>
    <property type="match status" value="1"/>
</dbReference>
<gene>
    <name evidence="2" type="ORF">GCM10007416_26430</name>
</gene>
<dbReference type="InterPro" id="IPR006440">
    <property type="entry name" value="Doc"/>
</dbReference>
<dbReference type="RefSeq" id="WP_188432990.1">
    <property type="nucleotide sequence ID" value="NZ_BMEX01000011.1"/>
</dbReference>
<evidence type="ECO:0000313" key="3">
    <source>
        <dbReference type="Proteomes" id="UP000617979"/>
    </source>
</evidence>
<sequence>MVKYLTLNDVIAIHIKIMKDTDDIDQAGVLYPERLMSAVLRPQAEYFGRELYPTIWDKVGALTQAIIQDHIFNNGNKCTAFACLWLFLKRNGYNLKMSNHDVEAMMVAFTTEDRFKGDNGAKEIGRFLEEIIKSYE</sequence>
<accession>A0ABQ1GX31</accession>
<name>A0ABQ1GX31_9BACL</name>
<dbReference type="InterPro" id="IPR003812">
    <property type="entry name" value="Fido"/>
</dbReference>
<protein>
    <submittedName>
        <fullName evidence="2">Death-on-curing protein</fullName>
    </submittedName>
</protein>
<dbReference type="Proteomes" id="UP000617979">
    <property type="component" value="Unassembled WGS sequence"/>
</dbReference>
<dbReference type="InterPro" id="IPR053737">
    <property type="entry name" value="Type_II_TA_Toxin"/>
</dbReference>
<dbReference type="PANTHER" id="PTHR39426:SF1">
    <property type="entry name" value="HOMOLOGY TO DEATH-ON-CURING PROTEIN OF PHAGE P1"/>
    <property type="match status" value="1"/>
</dbReference>
<keyword evidence="3" id="KW-1185">Reference proteome</keyword>
<organism evidence="2 3">
    <name type="scientific">Kroppenstedtia guangzhouensis</name>
    <dbReference type="NCBI Taxonomy" id="1274356"/>
    <lineage>
        <taxon>Bacteria</taxon>
        <taxon>Bacillati</taxon>
        <taxon>Bacillota</taxon>
        <taxon>Bacilli</taxon>
        <taxon>Bacillales</taxon>
        <taxon>Thermoactinomycetaceae</taxon>
        <taxon>Kroppenstedtia</taxon>
    </lineage>
</organism>
<dbReference type="Pfam" id="PF02661">
    <property type="entry name" value="Fic"/>
    <property type="match status" value="1"/>
</dbReference>
<dbReference type="NCBIfam" id="TIGR01550">
    <property type="entry name" value="DOC_P1"/>
    <property type="match status" value="1"/>
</dbReference>
<reference evidence="3" key="1">
    <citation type="journal article" date="2019" name="Int. J. Syst. Evol. Microbiol.">
        <title>The Global Catalogue of Microorganisms (GCM) 10K type strain sequencing project: providing services to taxonomists for standard genome sequencing and annotation.</title>
        <authorList>
            <consortium name="The Broad Institute Genomics Platform"/>
            <consortium name="The Broad Institute Genome Sequencing Center for Infectious Disease"/>
            <person name="Wu L."/>
            <person name="Ma J."/>
        </authorList>
    </citation>
    <scope>NUCLEOTIDE SEQUENCE [LARGE SCALE GENOMIC DNA]</scope>
    <source>
        <strain evidence="3">CGMCC 1.12404</strain>
    </source>
</reference>
<comment type="caution">
    <text evidence="2">The sequence shown here is derived from an EMBL/GenBank/DDBJ whole genome shotgun (WGS) entry which is preliminary data.</text>
</comment>
<dbReference type="SUPFAM" id="SSF140931">
    <property type="entry name" value="Fic-like"/>
    <property type="match status" value="1"/>
</dbReference>
<proteinExistence type="predicted"/>
<dbReference type="InterPro" id="IPR036597">
    <property type="entry name" value="Fido-like_dom_sf"/>
</dbReference>
<dbReference type="Gene3D" id="1.20.120.1870">
    <property type="entry name" value="Fic/DOC protein, Fido domain"/>
    <property type="match status" value="1"/>
</dbReference>
<evidence type="ECO:0000313" key="2">
    <source>
        <dbReference type="EMBL" id="GGA52042.1"/>
    </source>
</evidence>
<dbReference type="EMBL" id="BMEX01000011">
    <property type="protein sequence ID" value="GGA52042.1"/>
    <property type="molecule type" value="Genomic_DNA"/>
</dbReference>
<feature type="domain" description="Fido" evidence="1">
    <location>
        <begin position="5"/>
        <end position="130"/>
    </location>
</feature>
<dbReference type="PANTHER" id="PTHR39426">
    <property type="entry name" value="HOMOLOGY TO DEATH-ON-CURING PROTEIN OF PHAGE P1"/>
    <property type="match status" value="1"/>
</dbReference>
<evidence type="ECO:0000259" key="1">
    <source>
        <dbReference type="PROSITE" id="PS51459"/>
    </source>
</evidence>